<dbReference type="Proteomes" id="UP000199221">
    <property type="component" value="Unassembled WGS sequence"/>
</dbReference>
<reference evidence="4" key="2">
    <citation type="submission" date="2021-08" db="EMBL/GenBank/DDBJ databases">
        <authorList>
            <person name="Yaryura P.M."/>
            <person name="Bianco M.I."/>
            <person name="Morais C."/>
            <person name="Setubal J.C."/>
        </authorList>
    </citation>
    <scope>NUCLEOTIDE SEQUENCE</scope>
    <source>
        <strain evidence="4">AP1</strain>
    </source>
</reference>
<evidence type="ECO:0000313" key="6">
    <source>
        <dbReference type="Proteomes" id="UP001329505"/>
    </source>
</evidence>
<feature type="region of interest" description="Disordered" evidence="1">
    <location>
        <begin position="36"/>
        <end position="59"/>
    </location>
</feature>
<dbReference type="Proteomes" id="UP001209279">
    <property type="component" value="Chromosome"/>
</dbReference>
<evidence type="ECO:0000313" key="2">
    <source>
        <dbReference type="EMBL" id="MEE1881529.1"/>
    </source>
</evidence>
<evidence type="ECO:0000313" key="5">
    <source>
        <dbReference type="Proteomes" id="UP000199221"/>
    </source>
</evidence>
<feature type="compositionally biased region" description="Basic and acidic residues" evidence="1">
    <location>
        <begin position="36"/>
        <end position="48"/>
    </location>
</feature>
<evidence type="ECO:0000313" key="3">
    <source>
        <dbReference type="EMBL" id="SER54822.1"/>
    </source>
</evidence>
<evidence type="ECO:0000256" key="1">
    <source>
        <dbReference type="SAM" id="MobiDB-lite"/>
    </source>
</evidence>
<name>A0A1H9Q362_9PSED</name>
<dbReference type="EMBL" id="FOEQ01000009">
    <property type="protein sequence ID" value="SER54822.1"/>
    <property type="molecule type" value="Genomic_DNA"/>
</dbReference>
<dbReference type="AlphaFoldDB" id="A0A1H9Q362"/>
<keyword evidence="6" id="KW-1185">Reference proteome</keyword>
<reference evidence="3 5" key="1">
    <citation type="submission" date="2016-10" db="EMBL/GenBank/DDBJ databases">
        <authorList>
            <person name="de Groot N.N."/>
        </authorList>
    </citation>
    <scope>NUCLEOTIDE SEQUENCE [LARGE SCALE GENOMIC DNA]</scope>
    <source>
        <strain evidence="3 5">LMG 27941</strain>
    </source>
</reference>
<evidence type="ECO:0000313" key="4">
    <source>
        <dbReference type="EMBL" id="UXZ43599.1"/>
    </source>
</evidence>
<sequence length="98" mass="10719">MSEKVVYEKHPVTPERKAELRQKGYKIIDARFAPDGYEHPEPLKEAKGSKAGKSAADKKAAEEAELKAKLQAALNEKGVQFSPDASLEDLKKLLGEAA</sequence>
<gene>
    <name evidence="4" type="ORF">K7K07_16100</name>
    <name evidence="3" type="ORF">SAMN05216230_10986</name>
    <name evidence="2" type="ORF">V0R55_15280</name>
</gene>
<evidence type="ECO:0008006" key="7">
    <source>
        <dbReference type="Google" id="ProtNLM"/>
    </source>
</evidence>
<dbReference type="EMBL" id="JAZDQQ010000012">
    <property type="protein sequence ID" value="MEE1881529.1"/>
    <property type="molecule type" value="Genomic_DNA"/>
</dbReference>
<dbReference type="EMBL" id="CP083803">
    <property type="protein sequence ID" value="UXZ43599.1"/>
    <property type="molecule type" value="Genomic_DNA"/>
</dbReference>
<protein>
    <recommendedName>
        <fullName evidence="7">HeH/LEM domain-containing protein</fullName>
    </recommendedName>
</protein>
<dbReference type="RefSeq" id="WP_094011940.1">
    <property type="nucleotide sequence ID" value="NZ_CP083803.1"/>
</dbReference>
<dbReference type="Proteomes" id="UP001329505">
    <property type="component" value="Unassembled WGS sequence"/>
</dbReference>
<proteinExistence type="predicted"/>
<accession>A0A1H9Q362</accession>
<organism evidence="3 5">
    <name type="scientific">Pseudomonas soli</name>
    <dbReference type="NCBI Taxonomy" id="1306993"/>
    <lineage>
        <taxon>Bacteria</taxon>
        <taxon>Pseudomonadati</taxon>
        <taxon>Pseudomonadota</taxon>
        <taxon>Gammaproteobacteria</taxon>
        <taxon>Pseudomonadales</taxon>
        <taxon>Pseudomonadaceae</taxon>
        <taxon>Pseudomonas</taxon>
    </lineage>
</organism>
<reference evidence="2 6" key="3">
    <citation type="submission" date="2024-01" db="EMBL/GenBank/DDBJ databases">
        <title>Unpublished Manusciprt.</title>
        <authorList>
            <person name="Duman M."/>
            <person name="Valdes E.G."/>
            <person name="Ajmi N."/>
            <person name="Altun S."/>
            <person name="Saticioglu I.B."/>
        </authorList>
    </citation>
    <scope>NUCLEOTIDE SEQUENCE [LARGE SCALE GENOMIC DNA]</scope>
    <source>
        <strain evidence="2 6">139P</strain>
    </source>
</reference>